<dbReference type="Proteomes" id="UP000738826">
    <property type="component" value="Unassembled WGS sequence"/>
</dbReference>
<dbReference type="FunFam" id="3.40.50.300:FF:000033">
    <property type="entry name" value="26S protease regulatory subunit 6B"/>
    <property type="match status" value="1"/>
</dbReference>
<dbReference type="PANTHER" id="PTHR23073">
    <property type="entry name" value="26S PROTEASOME REGULATORY SUBUNIT"/>
    <property type="match status" value="1"/>
</dbReference>
<keyword evidence="5 9" id="KW-0067">ATP-binding</keyword>
<reference evidence="11" key="1">
    <citation type="submission" date="2019-11" db="EMBL/GenBank/DDBJ databases">
        <title>Lipid analysis of CO2-rich subsurface aquifers suggests an autotrophy-based deep biosphere with lysolipids enriched in CPR bacteria.</title>
        <authorList>
            <person name="Probst A.J."/>
            <person name="Elling F.J."/>
            <person name="Castelle C.J."/>
            <person name="Zhu Q."/>
            <person name="Elvert M."/>
            <person name="Birarda G."/>
            <person name="Holman H.-Y."/>
            <person name="Lane K.R."/>
            <person name="Ladd B."/>
            <person name="Ryan M.C."/>
            <person name="Woyke T."/>
            <person name="Hinrichs K.-U."/>
            <person name="Banfield J.F."/>
        </authorList>
    </citation>
    <scope>NUCLEOTIDE SEQUENCE</scope>
    <source>
        <strain evidence="11">CG_2015-04_33_537</strain>
    </source>
</reference>
<comment type="similarity">
    <text evidence="2 9">Belongs to the AAA ATPase family.</text>
</comment>
<accession>A0A8J7YXW1</accession>
<dbReference type="SUPFAM" id="SSF52540">
    <property type="entry name" value="P-loop containing nucleoside triphosphate hydrolases"/>
    <property type="match status" value="1"/>
</dbReference>
<keyword evidence="8" id="KW-0143">Chaperone</keyword>
<keyword evidence="7" id="KW-0175">Coiled coil</keyword>
<dbReference type="InterPro" id="IPR003593">
    <property type="entry name" value="AAA+_ATPase"/>
</dbReference>
<dbReference type="GO" id="GO:0000502">
    <property type="term" value="C:proteasome complex"/>
    <property type="evidence" value="ECO:0007669"/>
    <property type="project" value="UniProtKB-KW"/>
</dbReference>
<dbReference type="InterPro" id="IPR041569">
    <property type="entry name" value="AAA_lid_3"/>
</dbReference>
<dbReference type="InterPro" id="IPR027417">
    <property type="entry name" value="P-loop_NTPase"/>
</dbReference>
<gene>
    <name evidence="11" type="ORF">GW779_05745</name>
</gene>
<dbReference type="Gene3D" id="3.40.50.300">
    <property type="entry name" value="P-loop containing nucleotide triphosphate hydrolases"/>
    <property type="match status" value="1"/>
</dbReference>
<dbReference type="AlphaFoldDB" id="A0A8J7YXW1"/>
<keyword evidence="3" id="KW-0963">Cytoplasm</keyword>
<dbReference type="GO" id="GO:0005737">
    <property type="term" value="C:cytoplasm"/>
    <property type="evidence" value="ECO:0007669"/>
    <property type="project" value="UniProtKB-SubCell"/>
</dbReference>
<dbReference type="Gene3D" id="2.40.50.140">
    <property type="entry name" value="Nucleic acid-binding proteins"/>
    <property type="match status" value="1"/>
</dbReference>
<keyword evidence="4 9" id="KW-0547">Nucleotide-binding</keyword>
<sequence length="399" mass="44470">MDKKTDINDIDEGINWGGGMSSIPSTEISQILQTDIILRMENKKLHDELDRLSAEIKKFKDNVQKYPLPVANVRDVLEDGRVLVSINFGHEIVVTNASDKKVELLDKVMLRSDFGAITEILPKSHEISLMNIDEKPNVTYADIGGLLEQKKAVKEVVELPLKNPEIFKKVGISPPKGILLYGPPGTGKTMLAKAVANATDAKFMEIIASELAQKYLGEGAKLVREIFRYTKENAPCILFIDEIDGIAHSRSGETSGADREVQRTLTQLLAEMDGFDPLDRIKIIGATNRIDIIDNALLRPGRFDRLIEIPLCDYEGRREIFKIYLNRMNTLNIDIGELAKTENLSGAQINGICTEAGLNAIRCGREYVIQDDFAGAVEKTENNKTVNKYVIPVVQELYV</sequence>
<name>A0A8J7YXW1_9ARCH</name>
<comment type="subcellular location">
    <subcellularLocation>
        <location evidence="1">Cytoplasm</location>
    </subcellularLocation>
</comment>
<evidence type="ECO:0000256" key="9">
    <source>
        <dbReference type="RuleBase" id="RU003651"/>
    </source>
</evidence>
<dbReference type="Pfam" id="PF00004">
    <property type="entry name" value="AAA"/>
    <property type="match status" value="1"/>
</dbReference>
<dbReference type="Pfam" id="PF17862">
    <property type="entry name" value="AAA_lid_3"/>
    <property type="match status" value="1"/>
</dbReference>
<dbReference type="GO" id="GO:0005524">
    <property type="term" value="F:ATP binding"/>
    <property type="evidence" value="ECO:0007669"/>
    <property type="project" value="UniProtKB-KW"/>
</dbReference>
<dbReference type="InterPro" id="IPR003960">
    <property type="entry name" value="ATPase_AAA_CS"/>
</dbReference>
<dbReference type="EMBL" id="JAACQH010000124">
    <property type="protein sequence ID" value="NCS91885.1"/>
    <property type="molecule type" value="Genomic_DNA"/>
</dbReference>
<dbReference type="Gene3D" id="1.10.8.60">
    <property type="match status" value="1"/>
</dbReference>
<keyword evidence="6" id="KW-0647">Proteasome</keyword>
<dbReference type="PROSITE" id="PS00674">
    <property type="entry name" value="AAA"/>
    <property type="match status" value="1"/>
</dbReference>
<evidence type="ECO:0000256" key="7">
    <source>
        <dbReference type="ARBA" id="ARBA00023054"/>
    </source>
</evidence>
<evidence type="ECO:0000256" key="5">
    <source>
        <dbReference type="ARBA" id="ARBA00022840"/>
    </source>
</evidence>
<evidence type="ECO:0000256" key="1">
    <source>
        <dbReference type="ARBA" id="ARBA00004496"/>
    </source>
</evidence>
<evidence type="ECO:0000256" key="4">
    <source>
        <dbReference type="ARBA" id="ARBA00022741"/>
    </source>
</evidence>
<evidence type="ECO:0000313" key="12">
    <source>
        <dbReference type="Proteomes" id="UP000738826"/>
    </source>
</evidence>
<protein>
    <submittedName>
        <fullName evidence="11">AAA family ATPase</fullName>
    </submittedName>
</protein>
<organism evidence="11 12">
    <name type="scientific">Candidatus Altarchaeum hamiconexum</name>
    <dbReference type="NCBI Taxonomy" id="1803513"/>
    <lineage>
        <taxon>Archaea</taxon>
        <taxon>Candidatus Altarchaeota</taxon>
        <taxon>Candidatus Altiarchaeia</taxon>
        <taxon>Candidatus Altarchaeales</taxon>
        <taxon>Candidatus Altarchaeaceae</taxon>
        <taxon>Candidatus Altarchaeum</taxon>
    </lineage>
</organism>
<comment type="caution">
    <text evidence="11">The sequence shown here is derived from an EMBL/GenBank/DDBJ whole genome shotgun (WGS) entry which is preliminary data.</text>
</comment>
<evidence type="ECO:0000313" key="11">
    <source>
        <dbReference type="EMBL" id="NCS91885.1"/>
    </source>
</evidence>
<dbReference type="GO" id="GO:0016887">
    <property type="term" value="F:ATP hydrolysis activity"/>
    <property type="evidence" value="ECO:0007669"/>
    <property type="project" value="InterPro"/>
</dbReference>
<proteinExistence type="inferred from homology"/>
<evidence type="ECO:0000256" key="3">
    <source>
        <dbReference type="ARBA" id="ARBA00022490"/>
    </source>
</evidence>
<dbReference type="SMART" id="SM00382">
    <property type="entry name" value="AAA"/>
    <property type="match status" value="1"/>
</dbReference>
<evidence type="ECO:0000259" key="10">
    <source>
        <dbReference type="SMART" id="SM00382"/>
    </source>
</evidence>
<dbReference type="InterPro" id="IPR012340">
    <property type="entry name" value="NA-bd_OB-fold"/>
</dbReference>
<evidence type="ECO:0000256" key="8">
    <source>
        <dbReference type="ARBA" id="ARBA00023186"/>
    </source>
</evidence>
<evidence type="ECO:0000256" key="2">
    <source>
        <dbReference type="ARBA" id="ARBA00006914"/>
    </source>
</evidence>
<feature type="domain" description="AAA+ ATPase" evidence="10">
    <location>
        <begin position="174"/>
        <end position="313"/>
    </location>
</feature>
<evidence type="ECO:0000256" key="6">
    <source>
        <dbReference type="ARBA" id="ARBA00022942"/>
    </source>
</evidence>
<dbReference type="InterPro" id="IPR050221">
    <property type="entry name" value="26S_Proteasome_ATPase"/>
</dbReference>
<dbReference type="InterPro" id="IPR003959">
    <property type="entry name" value="ATPase_AAA_core"/>
</dbReference>